<evidence type="ECO:0000313" key="2">
    <source>
        <dbReference type="EMBL" id="MBW0467886.1"/>
    </source>
</evidence>
<evidence type="ECO:0000256" key="1">
    <source>
        <dbReference type="SAM" id="MobiDB-lite"/>
    </source>
</evidence>
<dbReference type="AlphaFoldDB" id="A0A9Q3BN58"/>
<accession>A0A9Q3BN58</accession>
<feature type="compositionally biased region" description="Polar residues" evidence="1">
    <location>
        <begin position="45"/>
        <end position="65"/>
    </location>
</feature>
<feature type="compositionally biased region" description="Basic and acidic residues" evidence="1">
    <location>
        <begin position="26"/>
        <end position="35"/>
    </location>
</feature>
<dbReference type="Proteomes" id="UP000765509">
    <property type="component" value="Unassembled WGS sequence"/>
</dbReference>
<feature type="compositionally biased region" description="Polar residues" evidence="1">
    <location>
        <begin position="12"/>
        <end position="21"/>
    </location>
</feature>
<dbReference type="EMBL" id="AVOT02001708">
    <property type="protein sequence ID" value="MBW0467886.1"/>
    <property type="molecule type" value="Genomic_DNA"/>
</dbReference>
<keyword evidence="3" id="KW-1185">Reference proteome</keyword>
<name>A0A9Q3BN58_9BASI</name>
<organism evidence="2 3">
    <name type="scientific">Austropuccinia psidii MF-1</name>
    <dbReference type="NCBI Taxonomy" id="1389203"/>
    <lineage>
        <taxon>Eukaryota</taxon>
        <taxon>Fungi</taxon>
        <taxon>Dikarya</taxon>
        <taxon>Basidiomycota</taxon>
        <taxon>Pucciniomycotina</taxon>
        <taxon>Pucciniomycetes</taxon>
        <taxon>Pucciniales</taxon>
        <taxon>Sphaerophragmiaceae</taxon>
        <taxon>Austropuccinia</taxon>
    </lineage>
</organism>
<feature type="region of interest" description="Disordered" evidence="1">
    <location>
        <begin position="1"/>
        <end position="65"/>
    </location>
</feature>
<protein>
    <submittedName>
        <fullName evidence="2">Uncharacterized protein</fullName>
    </submittedName>
</protein>
<evidence type="ECO:0000313" key="3">
    <source>
        <dbReference type="Proteomes" id="UP000765509"/>
    </source>
</evidence>
<gene>
    <name evidence="2" type="ORF">O181_007601</name>
</gene>
<proteinExistence type="predicted"/>
<sequence>MTPALKKAGPVASTSSINVQRQAEGASKEEERSQESSRQGQRQSKLAQTLPTREQELQTGTTSSGKCFQYCQNSYGIHIQRAGKDEQKFSIQIIDERHFFKSSIDVELGEFDAKLNKTSEFNELKKRQNFF</sequence>
<reference evidence="2" key="1">
    <citation type="submission" date="2021-03" db="EMBL/GenBank/DDBJ databases">
        <title>Draft genome sequence of rust myrtle Austropuccinia psidii MF-1, a brazilian biotype.</title>
        <authorList>
            <person name="Quecine M.C."/>
            <person name="Pachon D.M.R."/>
            <person name="Bonatelli M.L."/>
            <person name="Correr F.H."/>
            <person name="Franceschini L.M."/>
            <person name="Leite T.F."/>
            <person name="Margarido G.R.A."/>
            <person name="Almeida C.A."/>
            <person name="Ferrarezi J.A."/>
            <person name="Labate C.A."/>
        </authorList>
    </citation>
    <scope>NUCLEOTIDE SEQUENCE</scope>
    <source>
        <strain evidence="2">MF-1</strain>
    </source>
</reference>
<comment type="caution">
    <text evidence="2">The sequence shown here is derived from an EMBL/GenBank/DDBJ whole genome shotgun (WGS) entry which is preliminary data.</text>
</comment>